<proteinExistence type="predicted"/>
<dbReference type="Proteomes" id="UP001589833">
    <property type="component" value="Unassembled WGS sequence"/>
</dbReference>
<keyword evidence="1" id="KW-1133">Transmembrane helix</keyword>
<protein>
    <submittedName>
        <fullName evidence="2">Uncharacterized protein</fullName>
    </submittedName>
</protein>
<comment type="caution">
    <text evidence="2">The sequence shown here is derived from an EMBL/GenBank/DDBJ whole genome shotgun (WGS) entry which is preliminary data.</text>
</comment>
<evidence type="ECO:0000313" key="2">
    <source>
        <dbReference type="EMBL" id="MFC0562340.1"/>
    </source>
</evidence>
<gene>
    <name evidence="2" type="ORF">ACFFH4_26235</name>
</gene>
<dbReference type="RefSeq" id="WP_273848450.1">
    <property type="nucleotide sequence ID" value="NZ_JAQQWT010000093.1"/>
</dbReference>
<name>A0ABV6NNM6_9BACI</name>
<organism evidence="2 3">
    <name type="scientific">Halalkalibacter alkalisediminis</name>
    <dbReference type="NCBI Taxonomy" id="935616"/>
    <lineage>
        <taxon>Bacteria</taxon>
        <taxon>Bacillati</taxon>
        <taxon>Bacillota</taxon>
        <taxon>Bacilli</taxon>
        <taxon>Bacillales</taxon>
        <taxon>Bacillaceae</taxon>
        <taxon>Halalkalibacter</taxon>
    </lineage>
</organism>
<sequence length="84" mass="9149">MGKISFFMGIGLIVISGILFTMERFIAVFQYASESFPVKLNGNGSYPGEPSMPGIFDNFFVGFLLVLGIVLLVFGAVKVFTNTK</sequence>
<accession>A0ABV6NNM6</accession>
<reference evidence="2 3" key="1">
    <citation type="submission" date="2024-09" db="EMBL/GenBank/DDBJ databases">
        <authorList>
            <person name="Sun Q."/>
            <person name="Mori K."/>
        </authorList>
    </citation>
    <scope>NUCLEOTIDE SEQUENCE [LARGE SCALE GENOMIC DNA]</scope>
    <source>
        <strain evidence="2 3">NCAIM B.02301</strain>
    </source>
</reference>
<keyword evidence="1" id="KW-0472">Membrane</keyword>
<dbReference type="EMBL" id="JBHLTR010000122">
    <property type="protein sequence ID" value="MFC0562340.1"/>
    <property type="molecule type" value="Genomic_DNA"/>
</dbReference>
<evidence type="ECO:0000256" key="1">
    <source>
        <dbReference type="SAM" id="Phobius"/>
    </source>
</evidence>
<feature type="transmembrane region" description="Helical" evidence="1">
    <location>
        <begin position="59"/>
        <end position="80"/>
    </location>
</feature>
<keyword evidence="1" id="KW-0812">Transmembrane</keyword>
<feature type="transmembrane region" description="Helical" evidence="1">
    <location>
        <begin position="7"/>
        <end position="32"/>
    </location>
</feature>
<keyword evidence="3" id="KW-1185">Reference proteome</keyword>
<evidence type="ECO:0000313" key="3">
    <source>
        <dbReference type="Proteomes" id="UP001589833"/>
    </source>
</evidence>